<evidence type="ECO:0000256" key="6">
    <source>
        <dbReference type="ARBA" id="ARBA00023049"/>
    </source>
</evidence>
<evidence type="ECO:0000256" key="1">
    <source>
        <dbReference type="ARBA" id="ARBA00001947"/>
    </source>
</evidence>
<proteinExistence type="predicted"/>
<keyword evidence="2" id="KW-0645">Protease</keyword>
<dbReference type="InterPro" id="IPR042089">
    <property type="entry name" value="Peptidase_M13_dom_2"/>
</dbReference>
<evidence type="ECO:0000259" key="9">
    <source>
        <dbReference type="Pfam" id="PF05649"/>
    </source>
</evidence>
<organism evidence="10 11">
    <name type="scientific">Anaeromyces robustus</name>
    <dbReference type="NCBI Taxonomy" id="1754192"/>
    <lineage>
        <taxon>Eukaryota</taxon>
        <taxon>Fungi</taxon>
        <taxon>Fungi incertae sedis</taxon>
        <taxon>Chytridiomycota</taxon>
        <taxon>Chytridiomycota incertae sedis</taxon>
        <taxon>Neocallimastigomycetes</taxon>
        <taxon>Neocallimastigales</taxon>
        <taxon>Neocallimastigaceae</taxon>
        <taxon>Anaeromyces</taxon>
    </lineage>
</organism>
<dbReference type="PANTHER" id="PTHR11733">
    <property type="entry name" value="ZINC METALLOPROTEASE FAMILY M13 NEPRILYSIN-RELATED"/>
    <property type="match status" value="1"/>
</dbReference>
<evidence type="ECO:0000313" key="10">
    <source>
        <dbReference type="EMBL" id="ORX75742.1"/>
    </source>
</evidence>
<keyword evidence="6" id="KW-0482">Metalloprotease</keyword>
<reference evidence="10 11" key="1">
    <citation type="submission" date="2016-08" db="EMBL/GenBank/DDBJ databases">
        <title>A Parts List for Fungal Cellulosomes Revealed by Comparative Genomics.</title>
        <authorList>
            <consortium name="DOE Joint Genome Institute"/>
            <person name="Haitjema C.H."/>
            <person name="Gilmore S.P."/>
            <person name="Henske J.K."/>
            <person name="Solomon K.V."/>
            <person name="De Groot R."/>
            <person name="Kuo A."/>
            <person name="Mondo S.J."/>
            <person name="Salamov A.A."/>
            <person name="Labutti K."/>
            <person name="Zhao Z."/>
            <person name="Chiniquy J."/>
            <person name="Barry K."/>
            <person name="Brewer H.M."/>
            <person name="Purvine S.O."/>
            <person name="Wright A.T."/>
            <person name="Boxma B."/>
            <person name="Van Alen T."/>
            <person name="Hackstein J.H."/>
            <person name="Baker S.E."/>
            <person name="Grigoriev I.V."/>
            <person name="O'Malley M.A."/>
        </authorList>
    </citation>
    <scope>NUCLEOTIDE SEQUENCE [LARGE SCALE GENOMIC DNA]</scope>
    <source>
        <strain evidence="10 11">S4</strain>
    </source>
</reference>
<keyword evidence="4" id="KW-0378">Hydrolase</keyword>
<dbReference type="SUPFAM" id="SSF55486">
    <property type="entry name" value="Metalloproteases ('zincins'), catalytic domain"/>
    <property type="match status" value="1"/>
</dbReference>
<dbReference type="AlphaFoldDB" id="A0A1Y1WQJ0"/>
<comment type="cofactor">
    <cofactor evidence="1">
        <name>Zn(2+)</name>
        <dbReference type="ChEBI" id="CHEBI:29105"/>
    </cofactor>
</comment>
<dbReference type="PANTHER" id="PTHR11733:SF240">
    <property type="entry name" value="GH14155P-RELATED"/>
    <property type="match status" value="1"/>
</dbReference>
<evidence type="ECO:0000256" key="3">
    <source>
        <dbReference type="ARBA" id="ARBA00022723"/>
    </source>
</evidence>
<evidence type="ECO:0000313" key="11">
    <source>
        <dbReference type="Proteomes" id="UP000193944"/>
    </source>
</evidence>
<reference evidence="10 11" key="2">
    <citation type="submission" date="2016-08" db="EMBL/GenBank/DDBJ databases">
        <title>Pervasive Adenine N6-methylation of Active Genes in Fungi.</title>
        <authorList>
            <consortium name="DOE Joint Genome Institute"/>
            <person name="Mondo S.J."/>
            <person name="Dannebaum R.O."/>
            <person name="Kuo R.C."/>
            <person name="Labutti K."/>
            <person name="Haridas S."/>
            <person name="Kuo A."/>
            <person name="Salamov A."/>
            <person name="Ahrendt S.R."/>
            <person name="Lipzen A."/>
            <person name="Sullivan W."/>
            <person name="Andreopoulos W.B."/>
            <person name="Clum A."/>
            <person name="Lindquist E."/>
            <person name="Daum C."/>
            <person name="Ramamoorthy G.K."/>
            <person name="Gryganskyi A."/>
            <person name="Culley D."/>
            <person name="Magnuson J.K."/>
            <person name="James T.Y."/>
            <person name="O'Malley M.A."/>
            <person name="Stajich J.E."/>
            <person name="Spatafora J.W."/>
            <person name="Visel A."/>
            <person name="Grigoriev I.V."/>
        </authorList>
    </citation>
    <scope>NUCLEOTIDE SEQUENCE [LARGE SCALE GENOMIC DNA]</scope>
    <source>
        <strain evidence="10 11">S4</strain>
    </source>
</reference>
<dbReference type="GO" id="GO:0016485">
    <property type="term" value="P:protein processing"/>
    <property type="evidence" value="ECO:0007669"/>
    <property type="project" value="TreeGrafter"/>
</dbReference>
<sequence>MNYKNLHIILAFIAFALVVLSSPIINDESSVNESDTEEEIIGENSVAEVLSNGETSDEPIDLPDITNAVNETNVPPELNESVINPEFNKTAIPIENPNTSDEICDTPECQEVANKILSNLNRDVDPCEDFYEYACGNYGKNSEKIDGLPEDSMFITLYENTLTVKESFEEGYKANEKLSPEEQEYDKKNFEKVLNFYNSCMNTEIINAKGVQPLLELLNKLEINENRDKYNGVEDLTNLLVKLSNINVNIFFKELVFQNLKNAKNFSLYLGQPGIGLPYANHYEDPKLASDYKGIMKTVFTKVFENQKERNIDNMVENIFEFEKKLLNILENYGQPLNKAFVEDNSALFFTVPNHVNENIESLNKSNSFIDWKNYFNNRYENLGLKGTIVNDDSIITVITPGYFEKLNSIIKETNSTIIADYAEWNVIKTYSHYLSSDVRKLFGNYLEDFISPDGMRDLYCIFLFNNNMSMGVSKVYVDKVFGEDDKKNIDIMIKNIRETMNKKISELPWLDDITRENALKKASSLTHEIGYPDFVINPKELYEYYEGLEIDSSEFLNNIINNVLYENARSFKQYKNNKQDQNAWIMASYLPNAYNNPTKNSIIFPAGILKSPFYSSSYPDYLNYGNIGVTIGHELSHGFDNNGRLFDYEGKFVDWWTNSTSIEFQNLSQCFVEQYSKFYLTDKEGNKHNVDGNNTLGENIGDNSGISRGYEAWKLSLEKDPKAKENNKSLPGLSEFTHDQLFFIYHAQDSCNNLSEEEQIKTLSDEHPPSKFRLLGTLSNSEYFAKAFNCKINTPMNPEKKCKIW</sequence>
<dbReference type="InterPro" id="IPR008753">
    <property type="entry name" value="Peptidase_M13_N"/>
</dbReference>
<feature type="domain" description="Peptidase M13 N-terminal" evidence="9">
    <location>
        <begin position="126"/>
        <end position="533"/>
    </location>
</feature>
<dbReference type="Pfam" id="PF05649">
    <property type="entry name" value="Peptidase_M13_N"/>
    <property type="match status" value="1"/>
</dbReference>
<name>A0A1Y1WQJ0_9FUNG</name>
<dbReference type="Gene3D" id="3.40.390.10">
    <property type="entry name" value="Collagenase (Catalytic Domain)"/>
    <property type="match status" value="1"/>
</dbReference>
<keyword evidence="3" id="KW-0479">Metal-binding</keyword>
<dbReference type="PROSITE" id="PS51885">
    <property type="entry name" value="NEPRILYSIN"/>
    <property type="match status" value="1"/>
</dbReference>
<dbReference type="InterPro" id="IPR024079">
    <property type="entry name" value="MetalloPept_cat_dom_sf"/>
</dbReference>
<dbReference type="InterPro" id="IPR018497">
    <property type="entry name" value="Peptidase_M13_C"/>
</dbReference>
<dbReference type="GO" id="GO:0004222">
    <property type="term" value="F:metalloendopeptidase activity"/>
    <property type="evidence" value="ECO:0007669"/>
    <property type="project" value="InterPro"/>
</dbReference>
<dbReference type="EMBL" id="MCFG01000339">
    <property type="protein sequence ID" value="ORX75742.1"/>
    <property type="molecule type" value="Genomic_DNA"/>
</dbReference>
<dbReference type="PRINTS" id="PR00786">
    <property type="entry name" value="NEPRILYSIN"/>
</dbReference>
<evidence type="ECO:0000259" key="8">
    <source>
        <dbReference type="Pfam" id="PF01431"/>
    </source>
</evidence>
<dbReference type="CDD" id="cd08662">
    <property type="entry name" value="M13"/>
    <property type="match status" value="1"/>
</dbReference>
<keyword evidence="11" id="KW-1185">Reference proteome</keyword>
<evidence type="ECO:0000256" key="2">
    <source>
        <dbReference type="ARBA" id="ARBA00022670"/>
    </source>
</evidence>
<accession>A0A1Y1WQJ0</accession>
<keyword evidence="7" id="KW-0732">Signal</keyword>
<feature type="chain" id="PRO_5012937463" evidence="7">
    <location>
        <begin position="22"/>
        <end position="806"/>
    </location>
</feature>
<dbReference type="InterPro" id="IPR000718">
    <property type="entry name" value="Peptidase_M13"/>
</dbReference>
<gene>
    <name evidence="10" type="ORF">BCR32DRAFT_329676</name>
</gene>
<dbReference type="Proteomes" id="UP000193944">
    <property type="component" value="Unassembled WGS sequence"/>
</dbReference>
<keyword evidence="5" id="KW-0862">Zinc</keyword>
<evidence type="ECO:0000256" key="4">
    <source>
        <dbReference type="ARBA" id="ARBA00022801"/>
    </source>
</evidence>
<dbReference type="Gene3D" id="1.10.1380.10">
    <property type="entry name" value="Neutral endopeptidase , domain2"/>
    <property type="match status" value="1"/>
</dbReference>
<evidence type="ECO:0000256" key="5">
    <source>
        <dbReference type="ARBA" id="ARBA00022833"/>
    </source>
</evidence>
<protein>
    <submittedName>
        <fullName evidence="10">Zincin</fullName>
    </submittedName>
</protein>
<dbReference type="Pfam" id="PF01431">
    <property type="entry name" value="Peptidase_M13"/>
    <property type="match status" value="1"/>
</dbReference>
<dbReference type="OrthoDB" id="6475849at2759"/>
<dbReference type="GO" id="GO:0005886">
    <property type="term" value="C:plasma membrane"/>
    <property type="evidence" value="ECO:0007669"/>
    <property type="project" value="TreeGrafter"/>
</dbReference>
<dbReference type="GO" id="GO:0046872">
    <property type="term" value="F:metal ion binding"/>
    <property type="evidence" value="ECO:0007669"/>
    <property type="project" value="UniProtKB-KW"/>
</dbReference>
<feature type="signal peptide" evidence="7">
    <location>
        <begin position="1"/>
        <end position="21"/>
    </location>
</feature>
<evidence type="ECO:0000256" key="7">
    <source>
        <dbReference type="SAM" id="SignalP"/>
    </source>
</evidence>
<feature type="domain" description="Peptidase M13 C-terminal" evidence="8">
    <location>
        <begin position="593"/>
        <end position="805"/>
    </location>
</feature>
<comment type="caution">
    <text evidence="10">The sequence shown here is derived from an EMBL/GenBank/DDBJ whole genome shotgun (WGS) entry which is preliminary data.</text>
</comment>